<feature type="coiled-coil region" evidence="1">
    <location>
        <begin position="118"/>
        <end position="145"/>
    </location>
</feature>
<sequence>MKPFTLIALLGIVSLSACNNEANTEEITSEHNEVVRQEQAHDPASVDANASVNLEVEGMMCVMGCGSEIRKHLYATRAVKSVSFDFLEGRKKNTATIHYNANAITADKLIETIEDIESSDFNANLQEEKEEAKDKAENFENDEDASLINVKTKNISLPNLTEILHHLFF</sequence>
<evidence type="ECO:0000313" key="5">
    <source>
        <dbReference type="Proteomes" id="UP000236454"/>
    </source>
</evidence>
<dbReference type="RefSeq" id="WP_090252573.1">
    <property type="nucleotide sequence ID" value="NZ_FPAS01000006.1"/>
</dbReference>
<dbReference type="PROSITE" id="PS50846">
    <property type="entry name" value="HMA_2"/>
    <property type="match status" value="1"/>
</dbReference>
<dbReference type="InterPro" id="IPR036163">
    <property type="entry name" value="HMA_dom_sf"/>
</dbReference>
<evidence type="ECO:0000259" key="3">
    <source>
        <dbReference type="PROSITE" id="PS50846"/>
    </source>
</evidence>
<dbReference type="OrthoDB" id="1178902at2"/>
<keyword evidence="2" id="KW-0732">Signal</keyword>
<dbReference type="InterPro" id="IPR006121">
    <property type="entry name" value="HMA_dom"/>
</dbReference>
<evidence type="ECO:0000256" key="1">
    <source>
        <dbReference type="SAM" id="Coils"/>
    </source>
</evidence>
<dbReference type="AlphaFoldDB" id="A0A1I7BP29"/>
<feature type="chain" id="PRO_5014971055" evidence="2">
    <location>
        <begin position="20"/>
        <end position="169"/>
    </location>
</feature>
<gene>
    <name evidence="4" type="ORF">SAMN05216474_2959</name>
</gene>
<dbReference type="EMBL" id="FPAS01000006">
    <property type="protein sequence ID" value="SFT88960.1"/>
    <property type="molecule type" value="Genomic_DNA"/>
</dbReference>
<evidence type="ECO:0000313" key="4">
    <source>
        <dbReference type="EMBL" id="SFT88960.1"/>
    </source>
</evidence>
<keyword evidence="1" id="KW-0175">Coiled coil</keyword>
<dbReference type="GO" id="GO:0046872">
    <property type="term" value="F:metal ion binding"/>
    <property type="evidence" value="ECO:0007669"/>
    <property type="project" value="InterPro"/>
</dbReference>
<dbReference type="PROSITE" id="PS51257">
    <property type="entry name" value="PROKAR_LIPOPROTEIN"/>
    <property type="match status" value="1"/>
</dbReference>
<evidence type="ECO:0000256" key="2">
    <source>
        <dbReference type="SAM" id="SignalP"/>
    </source>
</evidence>
<dbReference type="SUPFAM" id="SSF55008">
    <property type="entry name" value="HMA, heavy metal-associated domain"/>
    <property type="match status" value="1"/>
</dbReference>
<feature type="signal peptide" evidence="2">
    <location>
        <begin position="1"/>
        <end position="19"/>
    </location>
</feature>
<feature type="domain" description="HMA" evidence="3">
    <location>
        <begin position="50"/>
        <end position="121"/>
    </location>
</feature>
<keyword evidence="5" id="KW-1185">Reference proteome</keyword>
<dbReference type="STRING" id="477690.SAMN05216474_2959"/>
<protein>
    <submittedName>
        <fullName evidence="4">Skin active peptide family signal and propeptide</fullName>
    </submittedName>
</protein>
<organism evidence="4 5">
    <name type="scientific">Lishizhenia tianjinensis</name>
    <dbReference type="NCBI Taxonomy" id="477690"/>
    <lineage>
        <taxon>Bacteria</taxon>
        <taxon>Pseudomonadati</taxon>
        <taxon>Bacteroidota</taxon>
        <taxon>Flavobacteriia</taxon>
        <taxon>Flavobacteriales</taxon>
        <taxon>Crocinitomicaceae</taxon>
        <taxon>Lishizhenia</taxon>
    </lineage>
</organism>
<dbReference type="Pfam" id="PF00403">
    <property type="entry name" value="HMA"/>
    <property type="match status" value="1"/>
</dbReference>
<accession>A0A1I7BP29</accession>
<dbReference type="Proteomes" id="UP000236454">
    <property type="component" value="Unassembled WGS sequence"/>
</dbReference>
<dbReference type="CDD" id="cd00371">
    <property type="entry name" value="HMA"/>
    <property type="match status" value="1"/>
</dbReference>
<reference evidence="4 5" key="1">
    <citation type="submission" date="2016-10" db="EMBL/GenBank/DDBJ databases">
        <authorList>
            <person name="de Groot N.N."/>
        </authorList>
    </citation>
    <scope>NUCLEOTIDE SEQUENCE [LARGE SCALE GENOMIC DNA]</scope>
    <source>
        <strain evidence="4 5">CGMCC 1.7005</strain>
    </source>
</reference>
<name>A0A1I7BP29_9FLAO</name>
<dbReference type="Gene3D" id="3.30.70.100">
    <property type="match status" value="1"/>
</dbReference>
<proteinExistence type="predicted"/>